<dbReference type="EMBL" id="MU393610">
    <property type="protein sequence ID" value="KAI4859849.1"/>
    <property type="molecule type" value="Genomic_DNA"/>
</dbReference>
<name>A0ACB9YKI2_9PEZI</name>
<evidence type="ECO:0000313" key="2">
    <source>
        <dbReference type="Proteomes" id="UP001497700"/>
    </source>
</evidence>
<organism evidence="1 2">
    <name type="scientific">Hypoxylon rubiginosum</name>
    <dbReference type="NCBI Taxonomy" id="110542"/>
    <lineage>
        <taxon>Eukaryota</taxon>
        <taxon>Fungi</taxon>
        <taxon>Dikarya</taxon>
        <taxon>Ascomycota</taxon>
        <taxon>Pezizomycotina</taxon>
        <taxon>Sordariomycetes</taxon>
        <taxon>Xylariomycetidae</taxon>
        <taxon>Xylariales</taxon>
        <taxon>Hypoxylaceae</taxon>
        <taxon>Hypoxylon</taxon>
    </lineage>
</organism>
<reference evidence="1 2" key="1">
    <citation type="journal article" date="2022" name="New Phytol.">
        <title>Ecological generalism drives hyperdiversity of secondary metabolite gene clusters in xylarialean endophytes.</title>
        <authorList>
            <person name="Franco M.E.E."/>
            <person name="Wisecaver J.H."/>
            <person name="Arnold A.E."/>
            <person name="Ju Y.M."/>
            <person name="Slot J.C."/>
            <person name="Ahrendt S."/>
            <person name="Moore L.P."/>
            <person name="Eastman K.E."/>
            <person name="Scott K."/>
            <person name="Konkel Z."/>
            <person name="Mondo S.J."/>
            <person name="Kuo A."/>
            <person name="Hayes R.D."/>
            <person name="Haridas S."/>
            <person name="Andreopoulos B."/>
            <person name="Riley R."/>
            <person name="LaButti K."/>
            <person name="Pangilinan J."/>
            <person name="Lipzen A."/>
            <person name="Amirebrahimi M."/>
            <person name="Yan J."/>
            <person name="Adam C."/>
            <person name="Keymanesh K."/>
            <person name="Ng V."/>
            <person name="Louie K."/>
            <person name="Northen T."/>
            <person name="Drula E."/>
            <person name="Henrissat B."/>
            <person name="Hsieh H.M."/>
            <person name="Youens-Clark K."/>
            <person name="Lutzoni F."/>
            <person name="Miadlikowska J."/>
            <person name="Eastwood D.C."/>
            <person name="Hamelin R.C."/>
            <person name="Grigoriev I.V."/>
            <person name="U'Ren J.M."/>
        </authorList>
    </citation>
    <scope>NUCLEOTIDE SEQUENCE [LARGE SCALE GENOMIC DNA]</scope>
    <source>
        <strain evidence="1 2">CBS 119005</strain>
    </source>
</reference>
<gene>
    <name evidence="1" type="ORF">F4820DRAFT_138942</name>
</gene>
<protein>
    <submittedName>
        <fullName evidence="1">HAUS augmin-like complex subunit 6 N-terminus-domain-containing protein</fullName>
    </submittedName>
</protein>
<sequence>MSLHQANPAVARSRSLRVPAKTALTAPPLASTTITSAQIPTSSSNIALFLTNLRLLDLDHEPDWPGITLATFSTKDAAGGQKKRIQCVEWALYQLFTLWDYDDTQNKLRPFFPPLDQVQSINLRAALLRGLEQAKKNGVLGRDAVIRKTMLDECKGERFEEVLAVFSSAVLKKLVAERALNSGTEYRPTISENLALEKRGYSGDRTALNALLLAHKVALRSHLTKKNAARTKYRDFEELLALKERGLARRKEQIQVETERSVTEASERTKAEVYRIIRTNWTGNDQWVESLLFNDTNPRKGGLLGSRFDDVWAGVQEGRVSDLEDQNAGLLEQLDNRVRLQRARLEKWDDFRKKMFGSMPPQHTGNAKETVKPKSTDLRFTAHQNLKMDRINTKDETPLSAPPPSQYAKILSSMKAELESIGKPKIPDFSSLLGAARSSSVVDAVSHTAKPEPTMDAISDISDWEDEREVEVRPVEKPAKPSVTRPLRLAPPKASGHEPRRRIPKASSIETSSDRNTELSHSRSPELETPELTQPPQPPISASTRSSSYKHKSTKSDMTYSSSTSSYRALRDISPTEPPPSKAIIDPMPPPPRPVSPTQALADEILASMSNASPSPMKKQRHTLSLAERTRMSLSRTRSYEKEDDASRMSPTKLSRAESGEESSTSTTATTTTTTNNNIAPPQAGEEYEDLVARTRRSMAGFEAARQKAQLERRRSQRKSKMVQRKDSYFPRLEEEGADVGDASIAEELIEAGEVDYEAVFKSRPRIQTSPLPSPTKTWDER</sequence>
<dbReference type="Proteomes" id="UP001497700">
    <property type="component" value="Unassembled WGS sequence"/>
</dbReference>
<accession>A0ACB9YKI2</accession>
<proteinExistence type="predicted"/>
<evidence type="ECO:0000313" key="1">
    <source>
        <dbReference type="EMBL" id="KAI4859849.1"/>
    </source>
</evidence>
<keyword evidence="2" id="KW-1185">Reference proteome</keyword>
<comment type="caution">
    <text evidence="1">The sequence shown here is derived from an EMBL/GenBank/DDBJ whole genome shotgun (WGS) entry which is preliminary data.</text>
</comment>